<name>A0AAP0H5K3_9ASTR</name>
<keyword evidence="2" id="KW-1185">Reference proteome</keyword>
<proteinExistence type="predicted"/>
<reference evidence="1 2" key="1">
    <citation type="submission" date="2024-04" db="EMBL/GenBank/DDBJ databases">
        <title>The reference genome of an endangered Asteraceae, Deinandra increscens subsp. villosa, native to the Central Coast of California.</title>
        <authorList>
            <person name="Guilliams M."/>
            <person name="Hasenstab-Lehman K."/>
            <person name="Meyer R."/>
            <person name="Mcevoy S."/>
        </authorList>
    </citation>
    <scope>NUCLEOTIDE SEQUENCE [LARGE SCALE GENOMIC DNA]</scope>
    <source>
        <tissue evidence="1">Leaf</tissue>
    </source>
</reference>
<evidence type="ECO:0000313" key="2">
    <source>
        <dbReference type="Proteomes" id="UP001408789"/>
    </source>
</evidence>
<protein>
    <submittedName>
        <fullName evidence="1">Uncharacterized protein</fullName>
    </submittedName>
</protein>
<sequence length="95" mass="10840">MKQLCIPIKDGGLGLKPLEIRNLAMIGKWYWRYKTDESGLWKKVVDGLHGNVSGQELVPVHRRGQGVWCSISMVDRLLLKKKVNLKELISQREGV</sequence>
<dbReference type="Proteomes" id="UP001408789">
    <property type="component" value="Unassembled WGS sequence"/>
</dbReference>
<accession>A0AAP0H5K3</accession>
<evidence type="ECO:0000313" key="1">
    <source>
        <dbReference type="EMBL" id="KAK9070755.1"/>
    </source>
</evidence>
<dbReference type="EMBL" id="JBCNJP010000012">
    <property type="protein sequence ID" value="KAK9070755.1"/>
    <property type="molecule type" value="Genomic_DNA"/>
</dbReference>
<comment type="caution">
    <text evidence="1">The sequence shown here is derived from an EMBL/GenBank/DDBJ whole genome shotgun (WGS) entry which is preliminary data.</text>
</comment>
<gene>
    <name evidence="1" type="ORF">SSX86_011157</name>
</gene>
<dbReference type="AlphaFoldDB" id="A0AAP0H5K3"/>
<organism evidence="1 2">
    <name type="scientific">Deinandra increscens subsp. villosa</name>
    <dbReference type="NCBI Taxonomy" id="3103831"/>
    <lineage>
        <taxon>Eukaryota</taxon>
        <taxon>Viridiplantae</taxon>
        <taxon>Streptophyta</taxon>
        <taxon>Embryophyta</taxon>
        <taxon>Tracheophyta</taxon>
        <taxon>Spermatophyta</taxon>
        <taxon>Magnoliopsida</taxon>
        <taxon>eudicotyledons</taxon>
        <taxon>Gunneridae</taxon>
        <taxon>Pentapetalae</taxon>
        <taxon>asterids</taxon>
        <taxon>campanulids</taxon>
        <taxon>Asterales</taxon>
        <taxon>Asteraceae</taxon>
        <taxon>Asteroideae</taxon>
        <taxon>Heliantheae alliance</taxon>
        <taxon>Madieae</taxon>
        <taxon>Madiinae</taxon>
        <taxon>Deinandra</taxon>
    </lineage>
</organism>